<protein>
    <submittedName>
        <fullName evidence="2 5">Uncharacterized protein</fullName>
    </submittedName>
</protein>
<dbReference type="EMBL" id="UYYG01000161">
    <property type="protein sequence ID" value="VDN53662.1"/>
    <property type="molecule type" value="Genomic_DNA"/>
</dbReference>
<evidence type="ECO:0000313" key="2">
    <source>
        <dbReference type="EMBL" id="VDN53662.1"/>
    </source>
</evidence>
<evidence type="ECO:0000313" key="4">
    <source>
        <dbReference type="Proteomes" id="UP000274756"/>
    </source>
</evidence>
<evidence type="ECO:0000313" key="3">
    <source>
        <dbReference type="Proteomes" id="UP000038040"/>
    </source>
</evidence>
<accession>A0A0N4UQ56</accession>
<dbReference type="WBParaSite" id="DME_0001012401-mRNA-1">
    <property type="protein sequence ID" value="DME_0001012401-mRNA-1"/>
    <property type="gene ID" value="DME_0001012401"/>
</dbReference>
<keyword evidence="4" id="KW-1185">Reference proteome</keyword>
<feature type="signal peptide" evidence="1">
    <location>
        <begin position="1"/>
        <end position="21"/>
    </location>
</feature>
<dbReference type="Proteomes" id="UP000274756">
    <property type="component" value="Unassembled WGS sequence"/>
</dbReference>
<sequence length="75" mass="8811">MDKILLSITVFAIFLILEVWSRPPTPEEIKEQPLNADSKDDYDTLPAFSMIPENIKESFKKQKILYLQLLQQHHL</sequence>
<reference evidence="5" key="1">
    <citation type="submission" date="2017-02" db="UniProtKB">
        <authorList>
            <consortium name="WormBaseParasite"/>
        </authorList>
    </citation>
    <scope>IDENTIFICATION</scope>
</reference>
<organism evidence="3 5">
    <name type="scientific">Dracunculus medinensis</name>
    <name type="common">Guinea worm</name>
    <dbReference type="NCBI Taxonomy" id="318479"/>
    <lineage>
        <taxon>Eukaryota</taxon>
        <taxon>Metazoa</taxon>
        <taxon>Ecdysozoa</taxon>
        <taxon>Nematoda</taxon>
        <taxon>Chromadorea</taxon>
        <taxon>Rhabditida</taxon>
        <taxon>Spirurina</taxon>
        <taxon>Dracunculoidea</taxon>
        <taxon>Dracunculidae</taxon>
        <taxon>Dracunculus</taxon>
    </lineage>
</organism>
<gene>
    <name evidence="2" type="ORF">DME_LOCUS3635</name>
</gene>
<dbReference type="AlphaFoldDB" id="A0A0N4UQ56"/>
<evidence type="ECO:0000256" key="1">
    <source>
        <dbReference type="SAM" id="SignalP"/>
    </source>
</evidence>
<keyword evidence="1" id="KW-0732">Signal</keyword>
<proteinExistence type="predicted"/>
<dbReference type="OrthoDB" id="5849715at2759"/>
<dbReference type="Proteomes" id="UP000038040">
    <property type="component" value="Unplaced"/>
</dbReference>
<feature type="chain" id="PRO_5033230019" evidence="1">
    <location>
        <begin position="22"/>
        <end position="75"/>
    </location>
</feature>
<evidence type="ECO:0000313" key="5">
    <source>
        <dbReference type="WBParaSite" id="DME_0001012401-mRNA-1"/>
    </source>
</evidence>
<name>A0A0N4UQ56_DRAME</name>
<reference evidence="2 4" key="2">
    <citation type="submission" date="2018-11" db="EMBL/GenBank/DDBJ databases">
        <authorList>
            <consortium name="Pathogen Informatics"/>
        </authorList>
    </citation>
    <scope>NUCLEOTIDE SEQUENCE [LARGE SCALE GENOMIC DNA]</scope>
</reference>